<dbReference type="AlphaFoldDB" id="A0AAX4L4X3"/>
<organism evidence="1 2">
    <name type="scientific">Sulfolobus tengchongensis</name>
    <dbReference type="NCBI Taxonomy" id="207809"/>
    <lineage>
        <taxon>Archaea</taxon>
        <taxon>Thermoproteota</taxon>
        <taxon>Thermoprotei</taxon>
        <taxon>Sulfolobales</taxon>
        <taxon>Sulfolobaceae</taxon>
        <taxon>Sulfolobus</taxon>
    </lineage>
</organism>
<protein>
    <submittedName>
        <fullName evidence="1">Uncharacterized protein</fullName>
    </submittedName>
</protein>
<dbReference type="Proteomes" id="UP001432202">
    <property type="component" value="Chromosome"/>
</dbReference>
<dbReference type="EMBL" id="CP146016">
    <property type="protein sequence ID" value="WWQ61867.1"/>
    <property type="molecule type" value="Genomic_DNA"/>
</dbReference>
<accession>A0AAX4L4X3</accession>
<evidence type="ECO:0000313" key="2">
    <source>
        <dbReference type="Proteomes" id="UP001432202"/>
    </source>
</evidence>
<evidence type="ECO:0000313" key="1">
    <source>
        <dbReference type="EMBL" id="WWQ61867.1"/>
    </source>
</evidence>
<dbReference type="RefSeq" id="WP_338604855.1">
    <property type="nucleotide sequence ID" value="NZ_CP146016.1"/>
</dbReference>
<reference evidence="1 2" key="1">
    <citation type="submission" date="2024-02" db="EMBL/GenBank/DDBJ databases">
        <title>STSV induces naive adaptation in Sulfolobus.</title>
        <authorList>
            <person name="Xiang X."/>
            <person name="Song M."/>
        </authorList>
    </citation>
    <scope>NUCLEOTIDE SEQUENCE [LARGE SCALE GENOMIC DNA]</scope>
    <source>
        <strain evidence="1 2">RT2</strain>
    </source>
</reference>
<proteinExistence type="predicted"/>
<name>A0AAX4L4X3_9CREN</name>
<dbReference type="GeneID" id="89336608"/>
<sequence length="65" mass="7606">MMLGNKITYKRIRIRNFKSHRGTEIDLRKLNVLIGPNGRVSQILWKLFSSLEKSLDPPVILHYLS</sequence>
<dbReference type="Gene3D" id="3.40.50.300">
    <property type="entry name" value="P-loop containing nucleotide triphosphate hydrolases"/>
    <property type="match status" value="1"/>
</dbReference>
<dbReference type="InterPro" id="IPR027417">
    <property type="entry name" value="P-loop_NTPase"/>
</dbReference>
<keyword evidence="2" id="KW-1185">Reference proteome</keyword>
<gene>
    <name evidence="1" type="ORF">V6M85_07530</name>
</gene>